<dbReference type="EMBL" id="JAYMYR010000010">
    <property type="protein sequence ID" value="KAK7335247.1"/>
    <property type="molecule type" value="Genomic_DNA"/>
</dbReference>
<evidence type="ECO:0000256" key="1">
    <source>
        <dbReference type="SAM" id="MobiDB-lite"/>
    </source>
</evidence>
<protein>
    <submittedName>
        <fullName evidence="2">Uncharacterized protein</fullName>
    </submittedName>
</protein>
<dbReference type="Proteomes" id="UP001374584">
    <property type="component" value="Unassembled WGS sequence"/>
</dbReference>
<gene>
    <name evidence="2" type="ORF">VNO80_27024</name>
</gene>
<accession>A0AAN9LFU2</accession>
<feature type="compositionally biased region" description="Acidic residues" evidence="1">
    <location>
        <begin position="32"/>
        <end position="55"/>
    </location>
</feature>
<feature type="region of interest" description="Disordered" evidence="1">
    <location>
        <begin position="1"/>
        <end position="88"/>
    </location>
</feature>
<organism evidence="2 3">
    <name type="scientific">Phaseolus coccineus</name>
    <name type="common">Scarlet runner bean</name>
    <name type="synonym">Phaseolus multiflorus</name>
    <dbReference type="NCBI Taxonomy" id="3886"/>
    <lineage>
        <taxon>Eukaryota</taxon>
        <taxon>Viridiplantae</taxon>
        <taxon>Streptophyta</taxon>
        <taxon>Embryophyta</taxon>
        <taxon>Tracheophyta</taxon>
        <taxon>Spermatophyta</taxon>
        <taxon>Magnoliopsida</taxon>
        <taxon>eudicotyledons</taxon>
        <taxon>Gunneridae</taxon>
        <taxon>Pentapetalae</taxon>
        <taxon>rosids</taxon>
        <taxon>fabids</taxon>
        <taxon>Fabales</taxon>
        <taxon>Fabaceae</taxon>
        <taxon>Papilionoideae</taxon>
        <taxon>50 kb inversion clade</taxon>
        <taxon>NPAAA clade</taxon>
        <taxon>indigoferoid/millettioid clade</taxon>
        <taxon>Phaseoleae</taxon>
        <taxon>Phaseolus</taxon>
    </lineage>
</organism>
<keyword evidence="3" id="KW-1185">Reference proteome</keyword>
<dbReference type="AlphaFoldDB" id="A0AAN9LFU2"/>
<evidence type="ECO:0000313" key="2">
    <source>
        <dbReference type="EMBL" id="KAK7335247.1"/>
    </source>
</evidence>
<evidence type="ECO:0000313" key="3">
    <source>
        <dbReference type="Proteomes" id="UP001374584"/>
    </source>
</evidence>
<comment type="caution">
    <text evidence="2">The sequence shown here is derived from an EMBL/GenBank/DDBJ whole genome shotgun (WGS) entry which is preliminary data.</text>
</comment>
<feature type="compositionally biased region" description="Basic and acidic residues" evidence="1">
    <location>
        <begin position="1"/>
        <end position="26"/>
    </location>
</feature>
<name>A0AAN9LFU2_PHACN</name>
<sequence>MRASPGRERHAGIARARETCGRRQEETSVGLQEEETSVGLQEEETSVGLQEEETSVDNSRDAEGSQNGIVRSSQRKPSRGFAGKTSIREKPYWRASSRFESLSVPVGE</sequence>
<reference evidence="2 3" key="1">
    <citation type="submission" date="2024-01" db="EMBL/GenBank/DDBJ databases">
        <title>The genomes of 5 underutilized Papilionoideae crops provide insights into root nodulation and disease resistanc.</title>
        <authorList>
            <person name="Jiang F."/>
        </authorList>
    </citation>
    <scope>NUCLEOTIDE SEQUENCE [LARGE SCALE GENOMIC DNA]</scope>
    <source>
        <strain evidence="2">JINMINGXINNONG_FW02</strain>
        <tissue evidence="2">Leaves</tissue>
    </source>
</reference>
<proteinExistence type="predicted"/>